<keyword evidence="3" id="KW-0949">S-adenosyl-L-methionine</keyword>
<dbReference type="PROSITE" id="PS51682">
    <property type="entry name" value="SAM_OMT_I"/>
    <property type="match status" value="1"/>
</dbReference>
<gene>
    <name evidence="4" type="ORF">NARC_210027</name>
</gene>
<keyword evidence="2 4" id="KW-0808">Transferase</keyword>
<name>A0A557SR62_9ARCH</name>
<proteinExistence type="predicted"/>
<dbReference type="InterPro" id="IPR002935">
    <property type="entry name" value="SAM_O-MeTrfase"/>
</dbReference>
<evidence type="ECO:0000256" key="2">
    <source>
        <dbReference type="ARBA" id="ARBA00022679"/>
    </source>
</evidence>
<reference evidence="4 5" key="1">
    <citation type="journal article" date="2019" name="Front. Microbiol.">
        <title>Ammonia Oxidation by the Arctic Terrestrial Thaumarchaeote Candidatus Nitrosocosmicus arcticus Is Stimulated by Increasing Temperatures.</title>
        <authorList>
            <person name="Alves R.J.E."/>
            <person name="Kerou M."/>
            <person name="Zappe A."/>
            <person name="Bittner R."/>
            <person name="Abby S.S."/>
            <person name="Schmidt H.A."/>
            <person name="Pfeifer K."/>
            <person name="Schleper C."/>
        </authorList>
    </citation>
    <scope>NUCLEOTIDE SEQUENCE [LARGE SCALE GENOMIC DNA]</scope>
    <source>
        <strain evidence="4 5">Kfb</strain>
    </source>
</reference>
<keyword evidence="5" id="KW-1185">Reference proteome</keyword>
<dbReference type="AlphaFoldDB" id="A0A557SR62"/>
<sequence length="224" mass="25504">MSDVDLNACSRIMKVLNELEKQSTLERSGLTDISHEDSMLAITNDTGKFFSILLSSMNAKKILEVGTSVGYSTLWIAYSFYQNKENSHLSKKNVTTIDNNPIKVKKALTNFKNAGVNDIIEIIEGNSLEVLKHLSNKVKENPDDRNQYYDFIFLDADKENLTEYFDLALSMVKKGGIIVTDNVLYPEEYRPTMSKYLEHIRKKDFVQSVTVPIGYGEEISLKIR</sequence>
<dbReference type="SUPFAM" id="SSF53335">
    <property type="entry name" value="S-adenosyl-L-methionine-dependent methyltransferases"/>
    <property type="match status" value="1"/>
</dbReference>
<protein>
    <submittedName>
        <fullName evidence="4">Putative O-methyltransferase</fullName>
    </submittedName>
</protein>
<dbReference type="PANTHER" id="PTHR10509:SF14">
    <property type="entry name" value="CAFFEOYL-COA O-METHYLTRANSFERASE 3-RELATED"/>
    <property type="match status" value="1"/>
</dbReference>
<dbReference type="Gene3D" id="3.40.50.150">
    <property type="entry name" value="Vaccinia Virus protein VP39"/>
    <property type="match status" value="1"/>
</dbReference>
<organism evidence="4 5">
    <name type="scientific">Candidatus Nitrosocosmicus arcticus</name>
    <dbReference type="NCBI Taxonomy" id="2035267"/>
    <lineage>
        <taxon>Archaea</taxon>
        <taxon>Nitrososphaerota</taxon>
        <taxon>Nitrososphaeria</taxon>
        <taxon>Nitrososphaerales</taxon>
        <taxon>Nitrososphaeraceae</taxon>
        <taxon>Candidatus Nitrosocosmicus</taxon>
    </lineage>
</organism>
<evidence type="ECO:0000256" key="1">
    <source>
        <dbReference type="ARBA" id="ARBA00022603"/>
    </source>
</evidence>
<dbReference type="InterPro" id="IPR050362">
    <property type="entry name" value="Cation-dep_OMT"/>
</dbReference>
<dbReference type="GO" id="GO:0032259">
    <property type="term" value="P:methylation"/>
    <property type="evidence" value="ECO:0007669"/>
    <property type="project" value="UniProtKB-KW"/>
</dbReference>
<comment type="caution">
    <text evidence="4">The sequence shown here is derived from an EMBL/GenBank/DDBJ whole genome shotgun (WGS) entry which is preliminary data.</text>
</comment>
<dbReference type="OrthoDB" id="21414at2157"/>
<dbReference type="Pfam" id="PF01596">
    <property type="entry name" value="Methyltransf_3"/>
    <property type="match status" value="1"/>
</dbReference>
<keyword evidence="1 4" id="KW-0489">Methyltransferase</keyword>
<dbReference type="Proteomes" id="UP000315289">
    <property type="component" value="Unassembled WGS sequence"/>
</dbReference>
<dbReference type="GO" id="GO:0008757">
    <property type="term" value="F:S-adenosylmethionine-dependent methyltransferase activity"/>
    <property type="evidence" value="ECO:0007669"/>
    <property type="project" value="TreeGrafter"/>
</dbReference>
<evidence type="ECO:0000313" key="4">
    <source>
        <dbReference type="EMBL" id="TVP39083.1"/>
    </source>
</evidence>
<dbReference type="CDD" id="cd02440">
    <property type="entry name" value="AdoMet_MTases"/>
    <property type="match status" value="1"/>
</dbReference>
<dbReference type="EMBL" id="VOAH01000021">
    <property type="protein sequence ID" value="TVP39083.1"/>
    <property type="molecule type" value="Genomic_DNA"/>
</dbReference>
<dbReference type="InterPro" id="IPR029063">
    <property type="entry name" value="SAM-dependent_MTases_sf"/>
</dbReference>
<evidence type="ECO:0000313" key="5">
    <source>
        <dbReference type="Proteomes" id="UP000315289"/>
    </source>
</evidence>
<accession>A0A557SR62</accession>
<dbReference type="RefSeq" id="WP_186434337.1">
    <property type="nucleotide sequence ID" value="NZ_ML675594.1"/>
</dbReference>
<dbReference type="PANTHER" id="PTHR10509">
    <property type="entry name" value="O-METHYLTRANSFERASE-RELATED"/>
    <property type="match status" value="1"/>
</dbReference>
<dbReference type="GO" id="GO:0008171">
    <property type="term" value="F:O-methyltransferase activity"/>
    <property type="evidence" value="ECO:0007669"/>
    <property type="project" value="InterPro"/>
</dbReference>
<evidence type="ECO:0000256" key="3">
    <source>
        <dbReference type="ARBA" id="ARBA00022691"/>
    </source>
</evidence>